<dbReference type="Pfam" id="PF01471">
    <property type="entry name" value="PG_binding_1"/>
    <property type="match status" value="1"/>
</dbReference>
<keyword evidence="6" id="KW-0749">Sporulation</keyword>
<comment type="similarity">
    <text evidence="1">Belongs to the SleB family.</text>
</comment>
<keyword evidence="5" id="KW-0378">Hydrolase</keyword>
<keyword evidence="4" id="KW-0732">Signal</keyword>
<proteinExistence type="inferred from homology"/>
<evidence type="ECO:0000256" key="8">
    <source>
        <dbReference type="NCBIfam" id="TIGR02869"/>
    </source>
</evidence>
<evidence type="ECO:0000259" key="9">
    <source>
        <dbReference type="Pfam" id="PF01471"/>
    </source>
</evidence>
<dbReference type="InterPro" id="IPR042047">
    <property type="entry name" value="SleB_dom1"/>
</dbReference>
<evidence type="ECO:0000256" key="7">
    <source>
        <dbReference type="ARBA" id="ARBA00023316"/>
    </source>
</evidence>
<evidence type="ECO:0000256" key="2">
    <source>
        <dbReference type="ARBA" id="ARBA00018364"/>
    </source>
</evidence>
<evidence type="ECO:0000256" key="1">
    <source>
        <dbReference type="ARBA" id="ARBA00007010"/>
    </source>
</evidence>
<dbReference type="InterPro" id="IPR014224">
    <property type="entry name" value="Spore_cortex_SleB"/>
</dbReference>
<dbReference type="InterPro" id="IPR011105">
    <property type="entry name" value="Cell_wall_hydrolase_SleB"/>
</dbReference>
<evidence type="ECO:0000313" key="12">
    <source>
        <dbReference type="Proteomes" id="UP001208567"/>
    </source>
</evidence>
<name>A0ABQ5N231_9CLOT</name>
<evidence type="ECO:0000256" key="5">
    <source>
        <dbReference type="ARBA" id="ARBA00022801"/>
    </source>
</evidence>
<sequence length="243" mass="26447">MFKKVFSFKKIALYLSVILITYAATTFYFEPYNRAVKAVVYKYGSSGNIVVEIQRRLKAWGYYTGSLDGAYGYGTYLGVKNFQAANGLTADGIAGNRTLTALGINAGQYSEGTAAAAQGGNTQYQSNNNDVTLLSRLINGEARGEPYEGQVAVGAVIMNRVRDPRFPNTVAGVIYQPGAFTAIVDGQINAEIYPSSIKAARDALNGWDPSGGAVFYYNPAKTTNQWIWSRPVIKVIGNHRFCK</sequence>
<dbReference type="Pfam" id="PF07486">
    <property type="entry name" value="Hydrolase_2"/>
    <property type="match status" value="1"/>
</dbReference>
<dbReference type="RefSeq" id="WP_264848522.1">
    <property type="nucleotide sequence ID" value="NZ_BRXR01000001.1"/>
</dbReference>
<reference evidence="11 12" key="1">
    <citation type="journal article" date="2024" name="Int. J. Syst. Evol. Microbiol.">
        <title>Clostridium omnivorum sp. nov., isolated from anoxic soil under the treatment of reductive soil disinfestation.</title>
        <authorList>
            <person name="Ueki A."/>
            <person name="Tonouchi A."/>
            <person name="Kaku N."/>
            <person name="Honma S."/>
            <person name="Ueki K."/>
        </authorList>
    </citation>
    <scope>NUCLEOTIDE SEQUENCE [LARGE SCALE GENOMIC DNA]</scope>
    <source>
        <strain evidence="11 12">E14</strain>
    </source>
</reference>
<feature type="domain" description="Peptidoglycan binding-like" evidence="9">
    <location>
        <begin position="46"/>
        <end position="102"/>
    </location>
</feature>
<dbReference type="InterPro" id="IPR036365">
    <property type="entry name" value="PGBD-like_sf"/>
</dbReference>
<evidence type="ECO:0000256" key="6">
    <source>
        <dbReference type="ARBA" id="ARBA00022969"/>
    </source>
</evidence>
<evidence type="ECO:0000256" key="4">
    <source>
        <dbReference type="ARBA" id="ARBA00022729"/>
    </source>
</evidence>
<protein>
    <recommendedName>
        <fullName evidence="2 8">Spore cortex-lytic enzyme</fullName>
    </recommendedName>
</protein>
<dbReference type="Gene3D" id="1.10.10.2520">
    <property type="entry name" value="Cell wall hydrolase SleB, domain 1"/>
    <property type="match status" value="1"/>
</dbReference>
<comment type="caution">
    <text evidence="11">The sequence shown here is derived from an EMBL/GenBank/DDBJ whole genome shotgun (WGS) entry which is preliminary data.</text>
</comment>
<dbReference type="NCBIfam" id="TIGR02869">
    <property type="entry name" value="spore_SleB"/>
    <property type="match status" value="1"/>
</dbReference>
<dbReference type="InterPro" id="IPR036366">
    <property type="entry name" value="PGBDSf"/>
</dbReference>
<evidence type="ECO:0000259" key="10">
    <source>
        <dbReference type="Pfam" id="PF07486"/>
    </source>
</evidence>
<dbReference type="SUPFAM" id="SSF47090">
    <property type="entry name" value="PGBD-like"/>
    <property type="match status" value="1"/>
</dbReference>
<dbReference type="Gene3D" id="6.20.240.60">
    <property type="match status" value="1"/>
</dbReference>
<dbReference type="EMBL" id="BRXR01000001">
    <property type="protein sequence ID" value="GLC29236.1"/>
    <property type="molecule type" value="Genomic_DNA"/>
</dbReference>
<accession>A0ABQ5N231</accession>
<evidence type="ECO:0000313" key="11">
    <source>
        <dbReference type="EMBL" id="GLC29236.1"/>
    </source>
</evidence>
<dbReference type="Proteomes" id="UP001208567">
    <property type="component" value="Unassembled WGS sequence"/>
</dbReference>
<gene>
    <name evidence="11" type="primary">sleB</name>
    <name evidence="11" type="ORF">bsdE14_06460</name>
</gene>
<keyword evidence="12" id="KW-1185">Reference proteome</keyword>
<evidence type="ECO:0000256" key="3">
    <source>
        <dbReference type="ARBA" id="ARBA00022544"/>
    </source>
</evidence>
<dbReference type="InterPro" id="IPR002477">
    <property type="entry name" value="Peptidoglycan-bd-like"/>
</dbReference>
<keyword evidence="3" id="KW-0309">Germination</keyword>
<feature type="domain" description="Cell wall hydrolase SleB" evidence="10">
    <location>
        <begin position="144"/>
        <end position="242"/>
    </location>
</feature>
<keyword evidence="7" id="KW-0961">Cell wall biogenesis/degradation</keyword>
<dbReference type="Gene3D" id="1.10.101.10">
    <property type="entry name" value="PGBD-like superfamily/PGBD"/>
    <property type="match status" value="1"/>
</dbReference>
<organism evidence="11 12">
    <name type="scientific">Clostridium omnivorum</name>
    <dbReference type="NCBI Taxonomy" id="1604902"/>
    <lineage>
        <taxon>Bacteria</taxon>
        <taxon>Bacillati</taxon>
        <taxon>Bacillota</taxon>
        <taxon>Clostridia</taxon>
        <taxon>Eubacteriales</taxon>
        <taxon>Clostridiaceae</taxon>
        <taxon>Clostridium</taxon>
    </lineage>
</organism>